<name>A0A1Z3U5B9_BREVE</name>
<gene>
    <name evidence="1" type="ORF">CEP68_02400</name>
</gene>
<evidence type="ECO:0000313" key="2">
    <source>
        <dbReference type="Proteomes" id="UP000197050"/>
    </source>
</evidence>
<protein>
    <submittedName>
        <fullName evidence="1">Uncharacterized protein</fullName>
    </submittedName>
</protein>
<evidence type="ECO:0000313" key="1">
    <source>
        <dbReference type="EMBL" id="ASE38445.1"/>
    </source>
</evidence>
<dbReference type="KEGG" id="bvc:CEP68_02400"/>
<accession>A0A1Z3U5B9</accession>
<dbReference type="AlphaFoldDB" id="A0A1Z3U5B9"/>
<dbReference type="Proteomes" id="UP000197050">
    <property type="component" value="Chromosome"/>
</dbReference>
<dbReference type="GeneID" id="34014006"/>
<organism evidence="1 2">
    <name type="scientific">Brevundimonas vesicularis</name>
    <name type="common">Pseudomonas vesicularis</name>
    <dbReference type="NCBI Taxonomy" id="41276"/>
    <lineage>
        <taxon>Bacteria</taxon>
        <taxon>Pseudomonadati</taxon>
        <taxon>Pseudomonadota</taxon>
        <taxon>Alphaproteobacteria</taxon>
        <taxon>Caulobacterales</taxon>
        <taxon>Caulobacteraceae</taxon>
        <taxon>Brevundimonas</taxon>
    </lineage>
</organism>
<proteinExistence type="predicted"/>
<reference evidence="2" key="1">
    <citation type="submission" date="2017-06" db="EMBL/GenBank/DDBJ databases">
        <title>FDA dAtabase for Regulatory Grade micrObial Sequences (FDA-ARGOS): Supporting development and validation of Infectious Disease Dx tests.</title>
        <authorList>
            <person name="Minogue T."/>
            <person name="Wolcott M."/>
            <person name="Wasieloski L."/>
            <person name="Aguilar W."/>
            <person name="Moore D."/>
            <person name="Tallon L."/>
            <person name="Sadzewicz L."/>
            <person name="Sengamalay N."/>
            <person name="Ott S."/>
            <person name="Godinez A."/>
            <person name="Nagaraj S."/>
            <person name="Nadendla S."/>
            <person name="Geyer C."/>
            <person name="Sichtig H."/>
        </authorList>
    </citation>
    <scope>NUCLEOTIDE SEQUENCE [LARGE SCALE GENOMIC DNA]</scope>
    <source>
        <strain evidence="2">FDAARGOS_289</strain>
    </source>
</reference>
<dbReference type="RefSeq" id="WP_088582257.1">
    <property type="nucleotide sequence ID" value="NZ_CP022048.2"/>
</dbReference>
<dbReference type="EMBL" id="CP022048">
    <property type="protein sequence ID" value="ASE38445.1"/>
    <property type="molecule type" value="Genomic_DNA"/>
</dbReference>
<sequence length="81" mass="9321">MSLRAATAEIIPFRRPAHAESLIKYTARLAWLDRQGEQHVEQFAAWTERAATCAAWKRARSLRLSGEALTFRTQHTEQVRV</sequence>